<dbReference type="AlphaFoldDB" id="A0A814PW69"/>
<protein>
    <submittedName>
        <fullName evidence="2">Uncharacterized protein</fullName>
    </submittedName>
</protein>
<accession>A0A814PW69</accession>
<evidence type="ECO:0000313" key="3">
    <source>
        <dbReference type="Proteomes" id="UP000663882"/>
    </source>
</evidence>
<dbReference type="EMBL" id="CAJNOO010001186">
    <property type="protein sequence ID" value="CAF1111391.1"/>
    <property type="molecule type" value="Genomic_DNA"/>
</dbReference>
<proteinExistence type="predicted"/>
<organism evidence="2 3">
    <name type="scientific">Rotaria sordida</name>
    <dbReference type="NCBI Taxonomy" id="392033"/>
    <lineage>
        <taxon>Eukaryota</taxon>
        <taxon>Metazoa</taxon>
        <taxon>Spiralia</taxon>
        <taxon>Gnathifera</taxon>
        <taxon>Rotifera</taxon>
        <taxon>Eurotatoria</taxon>
        <taxon>Bdelloidea</taxon>
        <taxon>Philodinida</taxon>
        <taxon>Philodinidae</taxon>
        <taxon>Rotaria</taxon>
    </lineage>
</organism>
<dbReference type="OrthoDB" id="9990650at2759"/>
<gene>
    <name evidence="2" type="ORF">RFH988_LOCUS19857</name>
</gene>
<comment type="caution">
    <text evidence="2">The sequence shown here is derived from an EMBL/GenBank/DDBJ whole genome shotgun (WGS) entry which is preliminary data.</text>
</comment>
<evidence type="ECO:0000256" key="1">
    <source>
        <dbReference type="SAM" id="MobiDB-lite"/>
    </source>
</evidence>
<name>A0A814PW69_9BILA</name>
<sequence>MEQAPLILDMETISILINNLINQDQHQLRLELERRKTMLRLNAEEHRLVEKFYELKPRQTEINSAKIIWKAINEQQNIIHEIAIFKKWLEVHAQESSYTLNGIQLPNTYHIFITLSFEEQTSSVKYIAEQTIAKAEEIKKLDQEKQDKEDAAIRATFRLRNPRTRSSSSSSSSSVTAAFNSTLTTFMPVAKSSQKRGHSGRPPIILTENQKENVR</sequence>
<dbReference type="Proteomes" id="UP000663882">
    <property type="component" value="Unassembled WGS sequence"/>
</dbReference>
<evidence type="ECO:0000313" key="2">
    <source>
        <dbReference type="EMBL" id="CAF1111391.1"/>
    </source>
</evidence>
<reference evidence="2" key="1">
    <citation type="submission" date="2021-02" db="EMBL/GenBank/DDBJ databases">
        <authorList>
            <person name="Nowell W R."/>
        </authorList>
    </citation>
    <scope>NUCLEOTIDE SEQUENCE</scope>
</reference>
<feature type="region of interest" description="Disordered" evidence="1">
    <location>
        <begin position="189"/>
        <end position="215"/>
    </location>
</feature>